<gene>
    <name evidence="2" type="ORF">TAV2_LOCUS9075</name>
</gene>
<evidence type="ECO:0000259" key="1">
    <source>
        <dbReference type="Pfam" id="PF03372"/>
    </source>
</evidence>
<dbReference type="PANTHER" id="PTHR33710">
    <property type="entry name" value="BNAC02G09200D PROTEIN"/>
    <property type="match status" value="1"/>
</dbReference>
<proteinExistence type="predicted"/>
<dbReference type="InterPro" id="IPR005135">
    <property type="entry name" value="Endo/exonuclease/phosphatase"/>
</dbReference>
<dbReference type="AlphaFoldDB" id="A0AAU9S1U1"/>
<dbReference type="Gene3D" id="3.60.10.10">
    <property type="entry name" value="Endonuclease/exonuclease/phosphatase"/>
    <property type="match status" value="1"/>
</dbReference>
<dbReference type="EMBL" id="OU466859">
    <property type="protein sequence ID" value="CAH2052520.1"/>
    <property type="molecule type" value="Genomic_DNA"/>
</dbReference>
<dbReference type="GO" id="GO:0003824">
    <property type="term" value="F:catalytic activity"/>
    <property type="evidence" value="ECO:0007669"/>
    <property type="project" value="InterPro"/>
</dbReference>
<accession>A0AAU9S1U1</accession>
<reference evidence="2 3" key="1">
    <citation type="submission" date="2022-03" db="EMBL/GenBank/DDBJ databases">
        <authorList>
            <person name="Nunn A."/>
            <person name="Chopra R."/>
            <person name="Nunn A."/>
            <person name="Contreras Garrido A."/>
        </authorList>
    </citation>
    <scope>NUCLEOTIDE SEQUENCE [LARGE SCALE GENOMIC DNA]</scope>
</reference>
<dbReference type="InterPro" id="IPR036691">
    <property type="entry name" value="Endo/exonu/phosph_ase_sf"/>
</dbReference>
<organism evidence="2 3">
    <name type="scientific">Thlaspi arvense</name>
    <name type="common">Field penny-cress</name>
    <dbReference type="NCBI Taxonomy" id="13288"/>
    <lineage>
        <taxon>Eukaryota</taxon>
        <taxon>Viridiplantae</taxon>
        <taxon>Streptophyta</taxon>
        <taxon>Embryophyta</taxon>
        <taxon>Tracheophyta</taxon>
        <taxon>Spermatophyta</taxon>
        <taxon>Magnoliopsida</taxon>
        <taxon>eudicotyledons</taxon>
        <taxon>Gunneridae</taxon>
        <taxon>Pentapetalae</taxon>
        <taxon>rosids</taxon>
        <taxon>malvids</taxon>
        <taxon>Brassicales</taxon>
        <taxon>Brassicaceae</taxon>
        <taxon>Thlaspideae</taxon>
        <taxon>Thlaspi</taxon>
    </lineage>
</organism>
<evidence type="ECO:0000313" key="3">
    <source>
        <dbReference type="Proteomes" id="UP000836841"/>
    </source>
</evidence>
<feature type="domain" description="Endonuclease/exonuclease/phosphatase" evidence="1">
    <location>
        <begin position="3"/>
        <end position="215"/>
    </location>
</feature>
<sequence>MSNVRGLNAPDKHRLFSSWLTTFKPLFGAILETHIKEPNLNHIMNLTCPGWNFVSNHQSDDDGRIVIIFKQPKQFLTCHITIPGGHSFFFTAVYASNLCAERTGLWCELIHIQHSLSLGNCLWVVCGDFNQITHPLEHSDPAVDHITSDMLEMRDCMMQLDLFDLRYQGPTFTWTNKQPADPCAKKLDRLLVNNHWLSNYPDSAASFLAPDFSDHAPCLLNLAFPLPLAGTKPFKFFNHLTKHPSFLPLIENAWIQAGASLHQGTCLSLLCAKQKTLKRELIILTMEIFSDIQKRVRETNDLLISVQGLLSLILKKCATLLFLTSKEFLPLLPWTQSLIKDKREGGLGVRDLLNWNKACLFKLIWMIFFRGDSIWVSWFRKEILSDFLGNFWTQKPNQRFSWLSNKMLKSREEVYPWIKLKVGNGVSCRFWEDNWSSLGRLSSFLGMEGPRQVGITRDARLADLWRQGAWSLPPARSEKQVTIQLQLTLIQLSSETDDVYEWWIDDVIKQKHNTGSIYTALRERLPSVPWYGIVWTSRDPLCLLCASTDESRDHLLFQCPYSWEIWTSICHRCSHTPHHTWSDTIADLCNFSGNRHKKHLLLIAWQATIYTIWLERNNRLHRNNYCSANNQID</sequence>
<evidence type="ECO:0000313" key="2">
    <source>
        <dbReference type="EMBL" id="CAH2052520.1"/>
    </source>
</evidence>
<dbReference type="SUPFAM" id="SSF56219">
    <property type="entry name" value="DNase I-like"/>
    <property type="match status" value="1"/>
</dbReference>
<keyword evidence="3" id="KW-1185">Reference proteome</keyword>
<dbReference type="Pfam" id="PF03372">
    <property type="entry name" value="Exo_endo_phos"/>
    <property type="match status" value="1"/>
</dbReference>
<name>A0AAU9S1U1_THLAR</name>
<protein>
    <recommendedName>
        <fullName evidence="1">Endonuclease/exonuclease/phosphatase domain-containing protein</fullName>
    </recommendedName>
</protein>
<dbReference type="Proteomes" id="UP000836841">
    <property type="component" value="Chromosome 3"/>
</dbReference>
<dbReference type="PANTHER" id="PTHR33710:SF77">
    <property type="entry name" value="DNASE I-LIKE SUPERFAMILY PROTEIN"/>
    <property type="match status" value="1"/>
</dbReference>